<protein>
    <submittedName>
        <fullName evidence="3">Uncharacterized protein</fullName>
    </submittedName>
</protein>
<dbReference type="EMBL" id="CP074133">
    <property type="protein sequence ID" value="QUX23228.1"/>
    <property type="molecule type" value="Genomic_DNA"/>
</dbReference>
<sequence length="190" mass="20719">MGTSLLGGLPTWLQLLMMSYTIISGMSLMVIFTIRSAVEGRTDKSKNLLLNGPTKKDVEKNKKFPGTDTRITSMGIVPKKELDELQRTEQKMKSELRPMEEETRLMKVHATKTASQSTLLEGIQKRFDGAAKDGDALVKAVDTEAATAATAERTGLVVVRGNNQGAALRSARQNHLPNEPGRSRGARPSP</sequence>
<keyword evidence="2" id="KW-1133">Transmembrane helix</keyword>
<evidence type="ECO:0000256" key="1">
    <source>
        <dbReference type="SAM" id="MobiDB-lite"/>
    </source>
</evidence>
<feature type="compositionally biased region" description="Polar residues" evidence="1">
    <location>
        <begin position="162"/>
        <end position="176"/>
    </location>
</feature>
<accession>A0ABX8BS76</accession>
<evidence type="ECO:0000256" key="2">
    <source>
        <dbReference type="SAM" id="Phobius"/>
    </source>
</evidence>
<keyword evidence="2" id="KW-0812">Transmembrane</keyword>
<evidence type="ECO:0000313" key="3">
    <source>
        <dbReference type="EMBL" id="QUX23228.1"/>
    </source>
</evidence>
<name>A0ABX8BS76_9ACTN</name>
<dbReference type="Proteomes" id="UP000676079">
    <property type="component" value="Chromosome"/>
</dbReference>
<proteinExistence type="predicted"/>
<keyword evidence="4" id="KW-1185">Reference proteome</keyword>
<organism evidence="3 4">
    <name type="scientific">Nocardiopsis changdeensis</name>
    <dbReference type="NCBI Taxonomy" id="2831969"/>
    <lineage>
        <taxon>Bacteria</taxon>
        <taxon>Bacillati</taxon>
        <taxon>Actinomycetota</taxon>
        <taxon>Actinomycetes</taxon>
        <taxon>Streptosporangiales</taxon>
        <taxon>Nocardiopsidaceae</taxon>
        <taxon>Nocardiopsis</taxon>
    </lineage>
</organism>
<gene>
    <name evidence="3" type="ORF">KGD84_02170</name>
</gene>
<dbReference type="RefSeq" id="WP_220564452.1">
    <property type="nucleotide sequence ID" value="NZ_CP074133.1"/>
</dbReference>
<reference evidence="3 4" key="1">
    <citation type="submission" date="2021-05" db="EMBL/GenBank/DDBJ databases">
        <title>Direct Submission.</title>
        <authorList>
            <person name="Li K."/>
            <person name="Gao J."/>
        </authorList>
    </citation>
    <scope>NUCLEOTIDE SEQUENCE [LARGE SCALE GENOMIC DNA]</scope>
    <source>
        <strain evidence="3 4">Mg02</strain>
    </source>
</reference>
<feature type="transmembrane region" description="Helical" evidence="2">
    <location>
        <begin position="12"/>
        <end position="34"/>
    </location>
</feature>
<keyword evidence="2" id="KW-0472">Membrane</keyword>
<feature type="region of interest" description="Disordered" evidence="1">
    <location>
        <begin position="162"/>
        <end position="190"/>
    </location>
</feature>
<evidence type="ECO:0000313" key="4">
    <source>
        <dbReference type="Proteomes" id="UP000676079"/>
    </source>
</evidence>